<proteinExistence type="predicted"/>
<name>A0AAV7MRT0_PLEWA</name>
<dbReference type="Proteomes" id="UP001066276">
    <property type="component" value="Chromosome 9"/>
</dbReference>
<dbReference type="EMBL" id="JANPWB010000013">
    <property type="protein sequence ID" value="KAJ1103663.1"/>
    <property type="molecule type" value="Genomic_DNA"/>
</dbReference>
<feature type="compositionally biased region" description="Basic and acidic residues" evidence="1">
    <location>
        <begin position="174"/>
        <end position="191"/>
    </location>
</feature>
<protein>
    <submittedName>
        <fullName evidence="2">Uncharacterized protein</fullName>
    </submittedName>
</protein>
<feature type="compositionally biased region" description="Gly residues" evidence="1">
    <location>
        <begin position="35"/>
        <end position="47"/>
    </location>
</feature>
<evidence type="ECO:0000256" key="1">
    <source>
        <dbReference type="SAM" id="MobiDB-lite"/>
    </source>
</evidence>
<comment type="caution">
    <text evidence="2">The sequence shown here is derived from an EMBL/GenBank/DDBJ whole genome shotgun (WGS) entry which is preliminary data.</text>
</comment>
<accession>A0AAV7MRT0</accession>
<reference evidence="2" key="1">
    <citation type="journal article" date="2022" name="bioRxiv">
        <title>Sequencing and chromosome-scale assembly of the giantPleurodeles waltlgenome.</title>
        <authorList>
            <person name="Brown T."/>
            <person name="Elewa A."/>
            <person name="Iarovenko S."/>
            <person name="Subramanian E."/>
            <person name="Araus A.J."/>
            <person name="Petzold A."/>
            <person name="Susuki M."/>
            <person name="Suzuki K.-i.T."/>
            <person name="Hayashi T."/>
            <person name="Toyoda A."/>
            <person name="Oliveira C."/>
            <person name="Osipova E."/>
            <person name="Leigh N.D."/>
            <person name="Simon A."/>
            <person name="Yun M.H."/>
        </authorList>
    </citation>
    <scope>NUCLEOTIDE SEQUENCE</scope>
    <source>
        <strain evidence="2">20211129_DDA</strain>
        <tissue evidence="2">Liver</tissue>
    </source>
</reference>
<organism evidence="2 3">
    <name type="scientific">Pleurodeles waltl</name>
    <name type="common">Iberian ribbed newt</name>
    <dbReference type="NCBI Taxonomy" id="8319"/>
    <lineage>
        <taxon>Eukaryota</taxon>
        <taxon>Metazoa</taxon>
        <taxon>Chordata</taxon>
        <taxon>Craniata</taxon>
        <taxon>Vertebrata</taxon>
        <taxon>Euteleostomi</taxon>
        <taxon>Amphibia</taxon>
        <taxon>Batrachia</taxon>
        <taxon>Caudata</taxon>
        <taxon>Salamandroidea</taxon>
        <taxon>Salamandridae</taxon>
        <taxon>Pleurodelinae</taxon>
        <taxon>Pleurodeles</taxon>
    </lineage>
</organism>
<keyword evidence="3" id="KW-1185">Reference proteome</keyword>
<gene>
    <name evidence="2" type="ORF">NDU88_001084</name>
</gene>
<feature type="region of interest" description="Disordered" evidence="1">
    <location>
        <begin position="152"/>
        <end position="191"/>
    </location>
</feature>
<sequence length="191" mass="20310">MDDCSLVCIAGFRQQALAHAKLTVRENGTARDQEGPGGLYPGGGLRGGSQQLREPTEDQPAHTGIPQHGDKGIAKGGPHSTKTKDPTLPENHSGSCASQEGMLGAGATLCIKNFIEGCQQALATEKHVVHRGTVLRGKASSYLHQSWTVGRQDRRDHFSPPPVMQDPCNSSGEGTHEDGRRCREVPAEAGE</sequence>
<dbReference type="AlphaFoldDB" id="A0AAV7MRT0"/>
<evidence type="ECO:0000313" key="2">
    <source>
        <dbReference type="EMBL" id="KAJ1103663.1"/>
    </source>
</evidence>
<evidence type="ECO:0000313" key="3">
    <source>
        <dbReference type="Proteomes" id="UP001066276"/>
    </source>
</evidence>
<feature type="region of interest" description="Disordered" evidence="1">
    <location>
        <begin position="27"/>
        <end position="96"/>
    </location>
</feature>